<dbReference type="AlphaFoldDB" id="A0A135TSX5"/>
<feature type="transmembrane region" description="Helical" evidence="1">
    <location>
        <begin position="54"/>
        <end position="77"/>
    </location>
</feature>
<reference evidence="2 3" key="1">
    <citation type="submission" date="2014-02" db="EMBL/GenBank/DDBJ databases">
        <title>The genome sequence of Colletotrichum simmondsii CBS122122.</title>
        <authorList>
            <person name="Baroncelli R."/>
            <person name="Thon M.R."/>
        </authorList>
    </citation>
    <scope>NUCLEOTIDE SEQUENCE [LARGE SCALE GENOMIC DNA]</scope>
    <source>
        <strain evidence="2 3">CBS122122</strain>
    </source>
</reference>
<name>A0A135TSX5_9PEZI</name>
<keyword evidence="1" id="KW-0812">Transmembrane</keyword>
<accession>A0A135TSX5</accession>
<dbReference type="Proteomes" id="UP000070328">
    <property type="component" value="Unassembled WGS sequence"/>
</dbReference>
<keyword evidence="3" id="KW-1185">Reference proteome</keyword>
<dbReference type="EMBL" id="JFBX01000069">
    <property type="protein sequence ID" value="KXH51270.1"/>
    <property type="molecule type" value="Genomic_DNA"/>
</dbReference>
<protein>
    <submittedName>
        <fullName evidence="2">Uncharacterized protein</fullName>
    </submittedName>
</protein>
<keyword evidence="1" id="KW-1133">Transmembrane helix</keyword>
<evidence type="ECO:0000313" key="3">
    <source>
        <dbReference type="Proteomes" id="UP000070328"/>
    </source>
</evidence>
<comment type="caution">
    <text evidence="2">The sequence shown here is derived from an EMBL/GenBank/DDBJ whole genome shotgun (WGS) entry which is preliminary data.</text>
</comment>
<sequence>MVCRSVQSPPPLDVELAQSASLTYRTERRYKEGLGTDYMRSGKSVEQPSIVHPAWILAYGLAFGLPCLLVLAAGVLLSTVRPFNLHVAEVPWETVDVAGHPEAAAMHLSAWRWPWTL</sequence>
<organism evidence="2 3">
    <name type="scientific">Colletotrichum simmondsii</name>
    <dbReference type="NCBI Taxonomy" id="703756"/>
    <lineage>
        <taxon>Eukaryota</taxon>
        <taxon>Fungi</taxon>
        <taxon>Dikarya</taxon>
        <taxon>Ascomycota</taxon>
        <taxon>Pezizomycotina</taxon>
        <taxon>Sordariomycetes</taxon>
        <taxon>Hypocreomycetidae</taxon>
        <taxon>Glomerellales</taxon>
        <taxon>Glomerellaceae</taxon>
        <taxon>Colletotrichum</taxon>
        <taxon>Colletotrichum acutatum species complex</taxon>
    </lineage>
</organism>
<keyword evidence="1" id="KW-0472">Membrane</keyword>
<evidence type="ECO:0000256" key="1">
    <source>
        <dbReference type="SAM" id="Phobius"/>
    </source>
</evidence>
<evidence type="ECO:0000313" key="2">
    <source>
        <dbReference type="EMBL" id="KXH51270.1"/>
    </source>
</evidence>
<proteinExistence type="predicted"/>
<gene>
    <name evidence="2" type="ORF">CSIM01_09660</name>
</gene>